<proteinExistence type="predicted"/>
<dbReference type="InterPro" id="IPR050194">
    <property type="entry name" value="Glycosyltransferase_grp1"/>
</dbReference>
<gene>
    <name evidence="3" type="ORF">SAMN04490178_104150</name>
</gene>
<keyword evidence="3" id="KW-0808">Transferase</keyword>
<dbReference type="SUPFAM" id="SSF53756">
    <property type="entry name" value="UDP-Glycosyltransferase/glycogen phosphorylase"/>
    <property type="match status" value="1"/>
</dbReference>
<dbReference type="PANTHER" id="PTHR45947:SF3">
    <property type="entry name" value="SULFOQUINOVOSYL TRANSFERASE SQD2"/>
    <property type="match status" value="1"/>
</dbReference>
<dbReference type="PANTHER" id="PTHR45947">
    <property type="entry name" value="SULFOQUINOVOSYL TRANSFERASE SQD2"/>
    <property type="match status" value="1"/>
</dbReference>
<dbReference type="InterPro" id="IPR028098">
    <property type="entry name" value="Glyco_trans_4-like_N"/>
</dbReference>
<dbReference type="AlphaFoldDB" id="A0A1H8S0Y0"/>
<reference evidence="3 4" key="1">
    <citation type="submission" date="2016-10" db="EMBL/GenBank/DDBJ databases">
        <authorList>
            <person name="de Groot N.N."/>
        </authorList>
    </citation>
    <scope>NUCLEOTIDE SEQUENCE [LARGE SCALE GENOMIC DNA]</scope>
    <source>
        <strain evidence="3 4">DSM 13305</strain>
    </source>
</reference>
<accession>A0A1H8S0Y0</accession>
<dbReference type="Pfam" id="PF00534">
    <property type="entry name" value="Glycos_transf_1"/>
    <property type="match status" value="1"/>
</dbReference>
<dbReference type="InterPro" id="IPR001296">
    <property type="entry name" value="Glyco_trans_1"/>
</dbReference>
<keyword evidence="4" id="KW-1185">Reference proteome</keyword>
<sequence length="372" mass="42591">MNKNIKKKILHITVRADYGGGPEHVYQLINQLNDKCVNFIACPKERPYWNKYSDVVGEGNLIEIPHRKLSFSCLYKLIVYMKDNKIDIIHTHGKGAGLYGRFLTLFAGIPSIHTPHGIHIGKYNAIMKRLYISYEYFFSRYIDKIIFVSPSEQSISEQYTIWPKSKHLVILNGVCAVEKNQMIRANIRKLLGIGDDVQVVLSISRFDYQKNMQESLSVAKKMTHMMFIWVGDGSDRIALEGLCLKENINNIFFTGFVDNVKDYIAASDIVLSTSRWEGLSLGLLEAMSAGLPVVASDVTGNRDAVRHGYNGYLYPLGNIEQACSYLHRFNTPTVYREVSLNAKREYEQNFSVEVMAEKVEKVYQDVLDRKRY</sequence>
<dbReference type="STRING" id="112903.SAMN04490178_104150"/>
<name>A0A1H8S0Y0_9FIRM</name>
<organism evidence="3 4">
    <name type="scientific">Propionispora vibrioides</name>
    <dbReference type="NCBI Taxonomy" id="112903"/>
    <lineage>
        <taxon>Bacteria</taxon>
        <taxon>Bacillati</taxon>
        <taxon>Bacillota</taxon>
        <taxon>Negativicutes</taxon>
        <taxon>Selenomonadales</taxon>
        <taxon>Sporomusaceae</taxon>
        <taxon>Propionispora</taxon>
    </lineage>
</organism>
<dbReference type="GO" id="GO:0016758">
    <property type="term" value="F:hexosyltransferase activity"/>
    <property type="evidence" value="ECO:0007669"/>
    <property type="project" value="TreeGrafter"/>
</dbReference>
<dbReference type="EMBL" id="FODY01000004">
    <property type="protein sequence ID" value="SEO72197.1"/>
    <property type="molecule type" value="Genomic_DNA"/>
</dbReference>
<dbReference type="RefSeq" id="WP_177173468.1">
    <property type="nucleotide sequence ID" value="NZ_FODY01000004.1"/>
</dbReference>
<evidence type="ECO:0000259" key="2">
    <source>
        <dbReference type="Pfam" id="PF13439"/>
    </source>
</evidence>
<dbReference type="Proteomes" id="UP000198847">
    <property type="component" value="Unassembled WGS sequence"/>
</dbReference>
<evidence type="ECO:0000259" key="1">
    <source>
        <dbReference type="Pfam" id="PF00534"/>
    </source>
</evidence>
<evidence type="ECO:0000313" key="3">
    <source>
        <dbReference type="EMBL" id="SEO72197.1"/>
    </source>
</evidence>
<feature type="domain" description="Glycosyl transferase family 1" evidence="1">
    <location>
        <begin position="185"/>
        <end position="323"/>
    </location>
</feature>
<dbReference type="Pfam" id="PF13439">
    <property type="entry name" value="Glyco_transf_4"/>
    <property type="match status" value="1"/>
</dbReference>
<evidence type="ECO:0000313" key="4">
    <source>
        <dbReference type="Proteomes" id="UP000198847"/>
    </source>
</evidence>
<dbReference type="Gene3D" id="3.40.50.2000">
    <property type="entry name" value="Glycogen Phosphorylase B"/>
    <property type="match status" value="2"/>
</dbReference>
<protein>
    <submittedName>
        <fullName evidence="3">Glycosyltransferase involved in cell wall bisynthesis</fullName>
    </submittedName>
</protein>
<feature type="domain" description="Glycosyltransferase subfamily 4-like N-terminal" evidence="2">
    <location>
        <begin position="18"/>
        <end position="174"/>
    </location>
</feature>